<evidence type="ECO:0000256" key="5">
    <source>
        <dbReference type="ARBA" id="ARBA00022491"/>
    </source>
</evidence>
<evidence type="ECO:0000256" key="7">
    <source>
        <dbReference type="ARBA" id="ARBA00022679"/>
    </source>
</evidence>
<dbReference type="EC" id="2.1.1.362" evidence="3"/>
<dbReference type="GO" id="GO:0005694">
    <property type="term" value="C:chromosome"/>
    <property type="evidence" value="ECO:0007669"/>
    <property type="project" value="UniProtKB-SubCell"/>
</dbReference>
<keyword evidence="19" id="KW-1185">Reference proteome</keyword>
<comment type="subcellular location">
    <subcellularLocation>
        <location evidence="2">Chromosome</location>
    </subcellularLocation>
    <subcellularLocation>
        <location evidence="1">Nucleus</location>
    </subcellularLocation>
</comment>
<dbReference type="InterPro" id="IPR001214">
    <property type="entry name" value="SET_dom"/>
</dbReference>
<evidence type="ECO:0000256" key="2">
    <source>
        <dbReference type="ARBA" id="ARBA00004286"/>
    </source>
</evidence>
<gene>
    <name evidence="18" type="ORF">X975_14845</name>
</gene>
<feature type="domain" description="SET" evidence="17">
    <location>
        <begin position="121"/>
        <end position="233"/>
    </location>
</feature>
<dbReference type="InterPro" id="IPR041938">
    <property type="entry name" value="Hist-Lys_N-MTase_N"/>
</dbReference>
<evidence type="ECO:0000256" key="14">
    <source>
        <dbReference type="ARBA" id="ARBA00052814"/>
    </source>
</evidence>
<evidence type="ECO:0000313" key="19">
    <source>
        <dbReference type="Proteomes" id="UP000054359"/>
    </source>
</evidence>
<dbReference type="InterPro" id="IPR039977">
    <property type="entry name" value="Suv4-20/Set9"/>
</dbReference>
<evidence type="ECO:0000256" key="15">
    <source>
        <dbReference type="ARBA" id="ARBA00071597"/>
    </source>
</evidence>
<keyword evidence="8" id="KW-0949">S-adenosyl-L-methionine</keyword>
<evidence type="ECO:0000256" key="12">
    <source>
        <dbReference type="ARBA" id="ARBA00023242"/>
    </source>
</evidence>
<name>A0A087UQU3_STEMI</name>
<evidence type="ECO:0000256" key="1">
    <source>
        <dbReference type="ARBA" id="ARBA00004123"/>
    </source>
</evidence>
<reference evidence="18 19" key="1">
    <citation type="submission" date="2013-11" db="EMBL/GenBank/DDBJ databases">
        <title>Genome sequencing of Stegodyphus mimosarum.</title>
        <authorList>
            <person name="Bechsgaard J."/>
        </authorList>
    </citation>
    <scope>NUCLEOTIDE SEQUENCE [LARGE SCALE GENOMIC DNA]</scope>
</reference>
<evidence type="ECO:0000256" key="9">
    <source>
        <dbReference type="ARBA" id="ARBA00022853"/>
    </source>
</evidence>
<dbReference type="GO" id="GO:0140941">
    <property type="term" value="F:histone H4K20me methyltransferase activity"/>
    <property type="evidence" value="ECO:0007669"/>
    <property type="project" value="UniProtKB-EC"/>
</dbReference>
<dbReference type="Proteomes" id="UP000054359">
    <property type="component" value="Unassembled WGS sequence"/>
</dbReference>
<dbReference type="GO" id="GO:0005634">
    <property type="term" value="C:nucleus"/>
    <property type="evidence" value="ECO:0007669"/>
    <property type="project" value="UniProtKB-SubCell"/>
</dbReference>
<evidence type="ECO:0000256" key="13">
    <source>
        <dbReference type="ARBA" id="ARBA00051837"/>
    </source>
</evidence>
<dbReference type="EMBL" id="KK121098">
    <property type="protein sequence ID" value="KFM79732.1"/>
    <property type="molecule type" value="Genomic_DNA"/>
</dbReference>
<keyword evidence="6 18" id="KW-0489">Methyltransferase</keyword>
<dbReference type="FunFam" id="1.10.10.1700:FF:000001">
    <property type="entry name" value="Histone-lysine N-methyltransferase"/>
    <property type="match status" value="1"/>
</dbReference>
<feature type="compositionally biased region" description="Low complexity" evidence="16">
    <location>
        <begin position="311"/>
        <end position="321"/>
    </location>
</feature>
<dbReference type="PANTHER" id="PTHR12977">
    <property type="entry name" value="SUPPRESSOR OF VARIEGATION 4-20-RELATED"/>
    <property type="match status" value="1"/>
</dbReference>
<keyword evidence="11" id="KW-0804">Transcription</keyword>
<evidence type="ECO:0000256" key="8">
    <source>
        <dbReference type="ARBA" id="ARBA00022691"/>
    </source>
</evidence>
<dbReference type="InterPro" id="IPR025790">
    <property type="entry name" value="Suv4-20_animal"/>
</dbReference>
<dbReference type="SUPFAM" id="SSF82199">
    <property type="entry name" value="SET domain"/>
    <property type="match status" value="1"/>
</dbReference>
<dbReference type="FunFam" id="2.170.270.10:FF:000006">
    <property type="entry name" value="Histone-lysine N-methyltransferase"/>
    <property type="match status" value="1"/>
</dbReference>
<comment type="catalytic activity">
    <reaction evidence="14">
        <text>N(6),N(6)-dimethyl-L-lysyl(20)-[histone H4] + S-adenosyl-L-methionine = N(6),N(6),N(6)-trimethyl-L-lysyl(20)-[histone H4] + S-adenosyl-L-homocysteine + H(+)</text>
        <dbReference type="Rhea" id="RHEA:61992"/>
        <dbReference type="Rhea" id="RHEA-COMP:15556"/>
        <dbReference type="Rhea" id="RHEA-COMP:15998"/>
        <dbReference type="ChEBI" id="CHEBI:15378"/>
        <dbReference type="ChEBI" id="CHEBI:57856"/>
        <dbReference type="ChEBI" id="CHEBI:59789"/>
        <dbReference type="ChEBI" id="CHEBI:61961"/>
        <dbReference type="ChEBI" id="CHEBI:61976"/>
    </reaction>
</comment>
<dbReference type="GO" id="GO:0032259">
    <property type="term" value="P:methylation"/>
    <property type="evidence" value="ECO:0007669"/>
    <property type="project" value="UniProtKB-KW"/>
</dbReference>
<dbReference type="OrthoDB" id="6627536at2759"/>
<evidence type="ECO:0000259" key="17">
    <source>
        <dbReference type="PROSITE" id="PS50280"/>
    </source>
</evidence>
<evidence type="ECO:0000256" key="10">
    <source>
        <dbReference type="ARBA" id="ARBA00023015"/>
    </source>
</evidence>
<accession>A0A087UQU3</accession>
<dbReference type="AlphaFoldDB" id="A0A087UQU3"/>
<feature type="non-terminal residue" evidence="18">
    <location>
        <position position="756"/>
    </location>
</feature>
<dbReference type="STRING" id="407821.A0A087UQU3"/>
<keyword evidence="7 18" id="KW-0808">Transferase</keyword>
<feature type="compositionally biased region" description="Polar residues" evidence="16">
    <location>
        <begin position="338"/>
        <end position="360"/>
    </location>
</feature>
<evidence type="ECO:0000256" key="4">
    <source>
        <dbReference type="ARBA" id="ARBA00022454"/>
    </source>
</evidence>
<keyword evidence="5" id="KW-0678">Repressor</keyword>
<organism evidence="18 19">
    <name type="scientific">Stegodyphus mimosarum</name>
    <name type="common">African social velvet spider</name>
    <dbReference type="NCBI Taxonomy" id="407821"/>
    <lineage>
        <taxon>Eukaryota</taxon>
        <taxon>Metazoa</taxon>
        <taxon>Ecdysozoa</taxon>
        <taxon>Arthropoda</taxon>
        <taxon>Chelicerata</taxon>
        <taxon>Arachnida</taxon>
        <taxon>Araneae</taxon>
        <taxon>Araneomorphae</taxon>
        <taxon>Entelegynae</taxon>
        <taxon>Eresoidea</taxon>
        <taxon>Eresidae</taxon>
        <taxon>Stegodyphus</taxon>
    </lineage>
</organism>
<dbReference type="PROSITE" id="PS50280">
    <property type="entry name" value="SET"/>
    <property type="match status" value="1"/>
</dbReference>
<evidence type="ECO:0000256" key="11">
    <source>
        <dbReference type="ARBA" id="ARBA00023163"/>
    </source>
</evidence>
<evidence type="ECO:0000313" key="18">
    <source>
        <dbReference type="EMBL" id="KFM79732.1"/>
    </source>
</evidence>
<dbReference type="SMART" id="SM00317">
    <property type="entry name" value="SET"/>
    <property type="match status" value="1"/>
</dbReference>
<evidence type="ECO:0000256" key="6">
    <source>
        <dbReference type="ARBA" id="ARBA00022603"/>
    </source>
</evidence>
<dbReference type="Gene3D" id="1.10.10.1700">
    <property type="entry name" value="Histone-lysine N-methyltransferase"/>
    <property type="match status" value="1"/>
</dbReference>
<keyword evidence="9" id="KW-0156">Chromatin regulator</keyword>
<feature type="region of interest" description="Disordered" evidence="16">
    <location>
        <begin position="309"/>
        <end position="382"/>
    </location>
</feature>
<dbReference type="PROSITE" id="PS51570">
    <property type="entry name" value="SAM_MT43_SUVAR420_2"/>
    <property type="match status" value="1"/>
</dbReference>
<dbReference type="Pfam" id="PF00856">
    <property type="entry name" value="SET"/>
    <property type="match status" value="1"/>
</dbReference>
<proteinExistence type="predicted"/>
<sequence length="756" mass="85835">MLVEVGTRHHSRYTPSTGMTAKELCENDDLATSLVLDPYLGFTTHKMDINFTPFDVDREKLLEGLMDFISNQDYEKTYKVLTNWDWFPRYIHSKSTNQQTTLKEHIFRYLRIFDKDSGFRVCVCKRYSLEGNVGAKVCATKKWFKNDKMHYLVGCIAELSEKEESELLSPGKNDFSVMYSCRKNCAQLWLGPAAFINHDCRPNCKFVPTGRDSACVEVLRDIEAGEEITCYYGEDFFGDNNCYCECETCERRGRGAFRTKTPKQDFYLESRLAYCLRETDNRLNRFKKQANAADNNARRNDFLTSLPEFRSSSNSCSSIVSVPENQKKKVKNRKISKPQDSTTNESSRLDLQNISTNNSNDEGEISGDASSMSSQDDKSQKECSNIENLLHKNTSLDDLQHSFLGNSDSPDVTFCNAVSQALVCSQAFCSEMENVGMQDSSSSSENGDSASANIESALTISNKYQSDSGIGSESNDFPNDFAVTSDTVITSVPVKEAQEDPMFPRTEHNTSLSNSDNTVMYNNTNENQLCSLPPCPLIEISDTHPTSGVLLSRMKETLKAITEKIPTSESSFLHDCALSQEKESVEKASYPSTLKLKWTHEKQDDIKIASVAERTNLPASPHERSKLILRIKKTYSGIIYSSTNPFGLRNPERCTSYDKYSSDHEECLTHRNSCRYKKKKSKHKTHRHRSDSDHHHKVLKRNFNDSFETLEQHSSVPSYCVNGENFSEFLKRVGEVKFKRIKLKYGKNNSLNIDIP</sequence>
<dbReference type="InterPro" id="IPR046341">
    <property type="entry name" value="SET_dom_sf"/>
</dbReference>
<protein>
    <recommendedName>
        <fullName evidence="15">Histone-lysine N-methyltransferase Suv4-20</fullName>
        <ecNumber evidence="3">2.1.1.362</ecNumber>
    </recommendedName>
</protein>
<dbReference type="PANTHER" id="PTHR12977:SF4">
    <property type="entry name" value="HISTONE-LYSINE N-METHYLTRANSFERASE KMT5B"/>
    <property type="match status" value="1"/>
</dbReference>
<keyword evidence="10" id="KW-0805">Transcription regulation</keyword>
<keyword evidence="4" id="KW-0158">Chromosome</keyword>
<keyword evidence="12" id="KW-0539">Nucleus</keyword>
<dbReference type="OMA" id="KVCATKK"/>
<evidence type="ECO:0000256" key="3">
    <source>
        <dbReference type="ARBA" id="ARBA00012188"/>
    </source>
</evidence>
<dbReference type="Gene3D" id="2.170.270.10">
    <property type="entry name" value="SET domain"/>
    <property type="match status" value="1"/>
</dbReference>
<evidence type="ECO:0000256" key="16">
    <source>
        <dbReference type="SAM" id="MobiDB-lite"/>
    </source>
</evidence>
<comment type="catalytic activity">
    <reaction evidence="13">
        <text>N(6)-methyl-L-lysyl(20)-[histone H4] + S-adenosyl-L-methionine = N(6),N(6)-dimethyl-L-lysyl(20)-[histone H4] + S-adenosyl-L-homocysteine + H(+)</text>
        <dbReference type="Rhea" id="RHEA:60348"/>
        <dbReference type="Rhea" id="RHEA-COMP:15555"/>
        <dbReference type="Rhea" id="RHEA-COMP:15556"/>
        <dbReference type="ChEBI" id="CHEBI:15378"/>
        <dbReference type="ChEBI" id="CHEBI:57856"/>
        <dbReference type="ChEBI" id="CHEBI:59789"/>
        <dbReference type="ChEBI" id="CHEBI:61929"/>
        <dbReference type="ChEBI" id="CHEBI:61976"/>
        <dbReference type="EC" id="2.1.1.362"/>
    </reaction>
</comment>